<sequence length="174" mass="18662">MATEVRLRDGSLAVTWALLPQDRDELARGYDALGDESKFERFLTGVPHLTAAMLHRLVDEVDGDHHVALVIFVVEGGQGTPAGVGHLIRYPDDPAAADVAVTVAEAFRGRGVATALLARLVAERPAGVERLVTTVVATNHASLAMLRRLGPTTVTDRDDRLDVVVELKGLDPQT</sequence>
<feature type="domain" description="N-acetyltransferase" evidence="1">
    <location>
        <begin position="13"/>
        <end position="171"/>
    </location>
</feature>
<accession>A0ABU2BTZ9</accession>
<dbReference type="Gene3D" id="3.40.630.30">
    <property type="match status" value="1"/>
</dbReference>
<dbReference type="InterPro" id="IPR016181">
    <property type="entry name" value="Acyl_CoA_acyltransferase"/>
</dbReference>
<evidence type="ECO:0000259" key="1">
    <source>
        <dbReference type="PROSITE" id="PS51186"/>
    </source>
</evidence>
<dbReference type="SUPFAM" id="SSF55729">
    <property type="entry name" value="Acyl-CoA N-acyltransferases (Nat)"/>
    <property type="match status" value="1"/>
</dbReference>
<reference evidence="2 3" key="1">
    <citation type="submission" date="2023-07" db="EMBL/GenBank/DDBJ databases">
        <title>Sequencing the genomes of 1000 actinobacteria strains.</title>
        <authorList>
            <person name="Klenk H.-P."/>
        </authorList>
    </citation>
    <scope>NUCLEOTIDE SEQUENCE [LARGE SCALE GENOMIC DNA]</scope>
    <source>
        <strain evidence="2 3">DSM 19426</strain>
    </source>
</reference>
<keyword evidence="3" id="KW-1185">Reference proteome</keyword>
<dbReference type="EMBL" id="JAVDYG010000001">
    <property type="protein sequence ID" value="MDR7362102.1"/>
    <property type="molecule type" value="Genomic_DNA"/>
</dbReference>
<dbReference type="PROSITE" id="PS51186">
    <property type="entry name" value="GNAT"/>
    <property type="match status" value="1"/>
</dbReference>
<name>A0ABU2BTZ9_9ACTN</name>
<dbReference type="InterPro" id="IPR000182">
    <property type="entry name" value="GNAT_dom"/>
</dbReference>
<dbReference type="Pfam" id="PF00583">
    <property type="entry name" value="Acetyltransf_1"/>
    <property type="match status" value="1"/>
</dbReference>
<protein>
    <submittedName>
        <fullName evidence="2">RimJ/RimL family protein N-acetyltransferase</fullName>
    </submittedName>
</protein>
<evidence type="ECO:0000313" key="2">
    <source>
        <dbReference type="EMBL" id="MDR7362102.1"/>
    </source>
</evidence>
<comment type="caution">
    <text evidence="2">The sequence shown here is derived from an EMBL/GenBank/DDBJ whole genome shotgun (WGS) entry which is preliminary data.</text>
</comment>
<dbReference type="Proteomes" id="UP001183648">
    <property type="component" value="Unassembled WGS sequence"/>
</dbReference>
<proteinExistence type="predicted"/>
<dbReference type="RefSeq" id="WP_310301149.1">
    <property type="nucleotide sequence ID" value="NZ_BAAAPS010000008.1"/>
</dbReference>
<organism evidence="2 3">
    <name type="scientific">Nocardioides marmoribigeumensis</name>
    <dbReference type="NCBI Taxonomy" id="433649"/>
    <lineage>
        <taxon>Bacteria</taxon>
        <taxon>Bacillati</taxon>
        <taxon>Actinomycetota</taxon>
        <taxon>Actinomycetes</taxon>
        <taxon>Propionibacteriales</taxon>
        <taxon>Nocardioidaceae</taxon>
        <taxon>Nocardioides</taxon>
    </lineage>
</organism>
<gene>
    <name evidence="2" type="ORF">J2S63_001655</name>
</gene>
<evidence type="ECO:0000313" key="3">
    <source>
        <dbReference type="Proteomes" id="UP001183648"/>
    </source>
</evidence>